<organism evidence="1">
    <name type="scientific">Salmonella enterica</name>
    <name type="common">Salmonella choleraesuis</name>
    <dbReference type="NCBI Taxonomy" id="28901"/>
    <lineage>
        <taxon>Bacteria</taxon>
        <taxon>Pseudomonadati</taxon>
        <taxon>Pseudomonadota</taxon>
        <taxon>Gammaproteobacteria</taxon>
        <taxon>Enterobacterales</taxon>
        <taxon>Enterobacteriaceae</taxon>
        <taxon>Salmonella</taxon>
    </lineage>
</organism>
<evidence type="ECO:0000313" key="1">
    <source>
        <dbReference type="EMBL" id="EBT2271249.1"/>
    </source>
</evidence>
<accession>A0A5V1PJD9</accession>
<sequence length="213" mass="24380">MSGTDIGDVLYGTDVVNVVSVRQKILLTGTCWYELTGLWHLLSAQGYNVYRVPLGYSCVREDWDLIIVALSAEPVAGWGRHLSRIRELRAEMSGEMLVLVPERLEMLKLLRNICPVYSGCMLLSDQERTVRMALNRQALRAGKFRLTSGQQLALKHLSESGRDRPLNLKKSERGLYWHYARLAENVGVRDFRMLLMTGLDREVHKMEEPQYGQ</sequence>
<proteinExistence type="predicted"/>
<name>A0A5V1PJD9_SALER</name>
<comment type="caution">
    <text evidence="1">The sequence shown here is derived from an EMBL/GenBank/DDBJ whole genome shotgun (WGS) entry which is preliminary data.</text>
</comment>
<gene>
    <name evidence="1" type="ORF">CI531_22560</name>
</gene>
<protein>
    <submittedName>
        <fullName evidence="1">Uncharacterized protein</fullName>
    </submittedName>
</protein>
<dbReference type="AlphaFoldDB" id="A0A5V1PJD9"/>
<reference evidence="1" key="1">
    <citation type="submission" date="2018-07" db="EMBL/GenBank/DDBJ databases">
        <authorList>
            <consortium name="PulseNet: The National Subtyping Network for Foodborne Disease Surveillance"/>
            <person name="Tarr C.L."/>
            <person name="Trees E."/>
            <person name="Katz L.S."/>
            <person name="Carleton-Romer H.A."/>
            <person name="Stroika S."/>
            <person name="Kucerova Z."/>
            <person name="Roache K.F."/>
            <person name="Sabol A.L."/>
            <person name="Besser J."/>
            <person name="Gerner-Smidt P."/>
        </authorList>
    </citation>
    <scope>NUCLEOTIDE SEQUENCE</scope>
    <source>
        <strain evidence="1">PNUSAS018280</strain>
    </source>
</reference>
<dbReference type="EMBL" id="AAGYBI010000057">
    <property type="protein sequence ID" value="EBT2271249.1"/>
    <property type="molecule type" value="Genomic_DNA"/>
</dbReference>